<evidence type="ECO:0000259" key="2">
    <source>
        <dbReference type="Pfam" id="PF08378"/>
    </source>
</evidence>
<dbReference type="InterPro" id="IPR011528">
    <property type="entry name" value="NERD"/>
</dbReference>
<reference evidence="3 4" key="1">
    <citation type="submission" date="2019-06" db="EMBL/GenBank/DDBJ databases">
        <title>Whole genome shotgun sequence of Acinetobacter pittii NBRC 110514.</title>
        <authorList>
            <person name="Hosoyama A."/>
            <person name="Uohara A."/>
            <person name="Ohji S."/>
            <person name="Ichikawa N."/>
        </authorList>
    </citation>
    <scope>NUCLEOTIDE SEQUENCE [LARGE SCALE GENOMIC DNA]</scope>
    <source>
        <strain evidence="3 4">NBRC 110514</strain>
    </source>
</reference>
<sequence>MTIHAYYGDVSHLKNEQKMFEDLLTQLKLHWGNSEDWIYLFYNTMWSGQEIDVIAFTKEAIVVIDLKNYSGNLVGSENGEWQINGELEVQGGSQINPFVQIRKNRFAVLEWFKSAELFTDQNLGFISGCIILNELSSTQMDLSHSVRKWFYVTDIANSVDTLSRLHTKGISLASDDIVYLVNKLKLKEYSWDQGVAPRVRNLIQSEDRDTPSDNSRNQSSAPIKYTLHDQMEKKFKGVLAPYLFFYGTVIICLAIAFHIANGMKGEGVGYLFSLIFGR</sequence>
<dbReference type="RefSeq" id="WP_005006218.1">
    <property type="nucleotide sequence ID" value="NZ_BJLJ01000024.1"/>
</dbReference>
<organism evidence="3 4">
    <name type="scientific">Acinetobacter pittii</name>
    <name type="common">Acinetobacter genomosp. 3</name>
    <dbReference type="NCBI Taxonomy" id="48296"/>
    <lineage>
        <taxon>Bacteria</taxon>
        <taxon>Pseudomonadati</taxon>
        <taxon>Pseudomonadota</taxon>
        <taxon>Gammaproteobacteria</taxon>
        <taxon>Moraxellales</taxon>
        <taxon>Moraxellaceae</taxon>
        <taxon>Acinetobacter</taxon>
        <taxon>Acinetobacter calcoaceticus/baumannii complex</taxon>
    </lineage>
</organism>
<keyword evidence="1" id="KW-0812">Transmembrane</keyword>
<dbReference type="EMBL" id="BJLJ01000024">
    <property type="protein sequence ID" value="GEA69609.1"/>
    <property type="molecule type" value="Genomic_DNA"/>
</dbReference>
<dbReference type="AlphaFoldDB" id="A0A4Y3JCD3"/>
<keyword evidence="1" id="KW-0472">Membrane</keyword>
<comment type="caution">
    <text evidence="3">The sequence shown here is derived from an EMBL/GenBank/DDBJ whole genome shotgun (WGS) entry which is preliminary data.</text>
</comment>
<dbReference type="Pfam" id="PF08378">
    <property type="entry name" value="NERD"/>
    <property type="match status" value="1"/>
</dbReference>
<feature type="transmembrane region" description="Helical" evidence="1">
    <location>
        <begin position="239"/>
        <end position="260"/>
    </location>
</feature>
<feature type="domain" description="NERD" evidence="2">
    <location>
        <begin position="35"/>
        <end position="112"/>
    </location>
</feature>
<keyword evidence="1" id="KW-1133">Transmembrane helix</keyword>
<proteinExistence type="predicted"/>
<evidence type="ECO:0000256" key="1">
    <source>
        <dbReference type="SAM" id="Phobius"/>
    </source>
</evidence>
<dbReference type="Proteomes" id="UP000317717">
    <property type="component" value="Unassembled WGS sequence"/>
</dbReference>
<gene>
    <name evidence="3" type="ORF">PA3_37670</name>
</gene>
<protein>
    <recommendedName>
        <fullName evidence="2">NERD domain-containing protein</fullName>
    </recommendedName>
</protein>
<accession>A0A4Y3JCD3</accession>
<evidence type="ECO:0000313" key="4">
    <source>
        <dbReference type="Proteomes" id="UP000317717"/>
    </source>
</evidence>
<evidence type="ECO:0000313" key="3">
    <source>
        <dbReference type="EMBL" id="GEA69609.1"/>
    </source>
</evidence>
<name>A0A4Y3JCD3_ACIPI</name>